<reference evidence="2 3" key="2">
    <citation type="journal article" date="2017" name="Nature">
        <title>The Apostasia genome and the evolution of orchids.</title>
        <authorList>
            <person name="Zhang G.Q."/>
            <person name="Liu K.W."/>
            <person name="Li Z."/>
            <person name="Lohaus R."/>
            <person name="Hsiao Y.Y."/>
            <person name="Niu S.C."/>
            <person name="Wang J.Y."/>
            <person name="Lin Y.C."/>
            <person name="Xu Q."/>
            <person name="Chen L.J."/>
            <person name="Yoshida K."/>
            <person name="Fujiwara S."/>
            <person name="Wang Z.W."/>
            <person name="Zhang Y.Q."/>
            <person name="Mitsuda N."/>
            <person name="Wang M."/>
            <person name="Liu G.H."/>
            <person name="Pecoraro L."/>
            <person name="Huang H.X."/>
            <person name="Xiao X.J."/>
            <person name="Lin M."/>
            <person name="Wu X.Y."/>
            <person name="Wu W.L."/>
            <person name="Chen Y.Y."/>
            <person name="Chang S.B."/>
            <person name="Sakamoto S."/>
            <person name="Ohme-Takagi M."/>
            <person name="Yagi M."/>
            <person name="Zeng S.J."/>
            <person name="Shen C.Y."/>
            <person name="Yeh C.M."/>
            <person name="Luo Y.B."/>
            <person name="Tsai W.C."/>
            <person name="Van de Peer Y."/>
            <person name="Liu Z.J."/>
        </authorList>
    </citation>
    <scope>NUCLEOTIDE SEQUENCE [LARGE SCALE GENOMIC DNA]</scope>
    <source>
        <tissue evidence="2">The whole plant</tissue>
    </source>
</reference>
<feature type="transmembrane region" description="Helical" evidence="1">
    <location>
        <begin position="98"/>
        <end position="121"/>
    </location>
</feature>
<evidence type="ECO:0000313" key="2">
    <source>
        <dbReference type="EMBL" id="PKU61282.1"/>
    </source>
</evidence>
<evidence type="ECO:0000256" key="1">
    <source>
        <dbReference type="SAM" id="Phobius"/>
    </source>
</evidence>
<keyword evidence="1" id="KW-1133">Transmembrane helix</keyword>
<accession>A0A2I0VCZ3</accession>
<keyword evidence="1" id="KW-0472">Membrane</keyword>
<reference evidence="2 3" key="1">
    <citation type="journal article" date="2016" name="Sci. Rep.">
        <title>The Dendrobium catenatum Lindl. genome sequence provides insights into polysaccharide synthase, floral development and adaptive evolution.</title>
        <authorList>
            <person name="Zhang G.Q."/>
            <person name="Xu Q."/>
            <person name="Bian C."/>
            <person name="Tsai W.C."/>
            <person name="Yeh C.M."/>
            <person name="Liu K.W."/>
            <person name="Yoshida K."/>
            <person name="Zhang L.S."/>
            <person name="Chang S.B."/>
            <person name="Chen F."/>
            <person name="Shi Y."/>
            <person name="Su Y.Y."/>
            <person name="Zhang Y.Q."/>
            <person name="Chen L.J."/>
            <person name="Yin Y."/>
            <person name="Lin M."/>
            <person name="Huang H."/>
            <person name="Deng H."/>
            <person name="Wang Z.W."/>
            <person name="Zhu S.L."/>
            <person name="Zhao X."/>
            <person name="Deng C."/>
            <person name="Niu S.C."/>
            <person name="Huang J."/>
            <person name="Wang M."/>
            <person name="Liu G.H."/>
            <person name="Yang H.J."/>
            <person name="Xiao X.J."/>
            <person name="Hsiao Y.Y."/>
            <person name="Wu W.L."/>
            <person name="Chen Y.Y."/>
            <person name="Mitsuda N."/>
            <person name="Ohme-Takagi M."/>
            <person name="Luo Y.B."/>
            <person name="Van de Peer Y."/>
            <person name="Liu Z.J."/>
        </authorList>
    </citation>
    <scope>NUCLEOTIDE SEQUENCE [LARGE SCALE GENOMIC DNA]</scope>
    <source>
        <tissue evidence="2">The whole plant</tissue>
    </source>
</reference>
<protein>
    <submittedName>
        <fullName evidence="2">Uncharacterized protein</fullName>
    </submittedName>
</protein>
<dbReference type="AlphaFoldDB" id="A0A2I0VCZ3"/>
<dbReference type="EMBL" id="KZ504747">
    <property type="protein sequence ID" value="PKU61282.1"/>
    <property type="molecule type" value="Genomic_DNA"/>
</dbReference>
<gene>
    <name evidence="2" type="ORF">MA16_Dca027401</name>
</gene>
<dbReference type="Proteomes" id="UP000233837">
    <property type="component" value="Unassembled WGS sequence"/>
</dbReference>
<organism evidence="2 3">
    <name type="scientific">Dendrobium catenatum</name>
    <dbReference type="NCBI Taxonomy" id="906689"/>
    <lineage>
        <taxon>Eukaryota</taxon>
        <taxon>Viridiplantae</taxon>
        <taxon>Streptophyta</taxon>
        <taxon>Embryophyta</taxon>
        <taxon>Tracheophyta</taxon>
        <taxon>Spermatophyta</taxon>
        <taxon>Magnoliopsida</taxon>
        <taxon>Liliopsida</taxon>
        <taxon>Asparagales</taxon>
        <taxon>Orchidaceae</taxon>
        <taxon>Epidendroideae</taxon>
        <taxon>Malaxideae</taxon>
        <taxon>Dendrobiinae</taxon>
        <taxon>Dendrobium</taxon>
    </lineage>
</organism>
<keyword evidence="1" id="KW-0812">Transmembrane</keyword>
<keyword evidence="3" id="KW-1185">Reference proteome</keyword>
<sequence>MMKSMKTKLAKIGKRDPNLKRLEKAVQKLDKISADVTPFFLLLESAKQEQKEQEVDFYEARQTGSLPTTNVLFGRGEVKEYVTQWLKKLSNEHQDRNISLLSIVGHGCLFTFTVIYSFLLYTFCTTPLTSYLFCHMCRKALLLFSNFSNSFCLSSSLGRVVRS</sequence>
<proteinExistence type="predicted"/>
<name>A0A2I0VCZ3_9ASPA</name>
<evidence type="ECO:0000313" key="3">
    <source>
        <dbReference type="Proteomes" id="UP000233837"/>
    </source>
</evidence>